<evidence type="ECO:0000313" key="2">
    <source>
        <dbReference type="Proteomes" id="UP000619265"/>
    </source>
</evidence>
<dbReference type="EMBL" id="LIHL02000009">
    <property type="protein sequence ID" value="KAF5459749.1"/>
    <property type="molecule type" value="Genomic_DNA"/>
</dbReference>
<proteinExistence type="predicted"/>
<evidence type="ECO:0008006" key="3">
    <source>
        <dbReference type="Google" id="ProtNLM"/>
    </source>
</evidence>
<comment type="caution">
    <text evidence="1">The sequence shown here is derived from an EMBL/GenBank/DDBJ whole genome shotgun (WGS) entry which is preliminary data.</text>
</comment>
<dbReference type="PANTHER" id="PTHR45835">
    <property type="entry name" value="YALI0A06105P"/>
    <property type="match status" value="1"/>
</dbReference>
<dbReference type="SUPFAM" id="SSF53098">
    <property type="entry name" value="Ribonuclease H-like"/>
    <property type="match status" value="1"/>
</dbReference>
<dbReference type="InterPro" id="IPR036397">
    <property type="entry name" value="RNaseH_sf"/>
</dbReference>
<dbReference type="PANTHER" id="PTHR45835:SF99">
    <property type="entry name" value="CHROMO DOMAIN-CONTAINING PROTEIN-RELATED"/>
    <property type="match status" value="1"/>
</dbReference>
<gene>
    <name evidence="1" type="ORF">F2P56_019670</name>
</gene>
<dbReference type="AlphaFoldDB" id="A0A833UWM5"/>
<evidence type="ECO:0000313" key="1">
    <source>
        <dbReference type="EMBL" id="KAF5459749.1"/>
    </source>
</evidence>
<dbReference type="InterPro" id="IPR012337">
    <property type="entry name" value="RNaseH-like_sf"/>
</dbReference>
<protein>
    <recommendedName>
        <fullName evidence="3">Integrase catalytic domain-containing protein</fullName>
    </recommendedName>
</protein>
<dbReference type="Gramene" id="Jr09_01930_p1">
    <property type="protein sequence ID" value="cds.Jr09_01930_p1"/>
    <property type="gene ID" value="Jr09_01930"/>
</dbReference>
<dbReference type="GO" id="GO:0003676">
    <property type="term" value="F:nucleic acid binding"/>
    <property type="evidence" value="ECO:0007669"/>
    <property type="project" value="InterPro"/>
</dbReference>
<dbReference type="Proteomes" id="UP000619265">
    <property type="component" value="Unassembled WGS sequence"/>
</dbReference>
<sequence length="134" mass="15507">MCTYRQVKVEHQRPASNLQPLSILKWKWDDIAMDFVVGLSRTPNGNNSIWVIVDRLTKSAHFLLVTNINTLGKLTQLYMKEIVRLHGIPKIIVSNQNPSHLWKRLKMAPYEALYGRKCRSPLYWDEVGKASFLG</sequence>
<organism evidence="1 2">
    <name type="scientific">Juglans regia</name>
    <name type="common">English walnut</name>
    <dbReference type="NCBI Taxonomy" id="51240"/>
    <lineage>
        <taxon>Eukaryota</taxon>
        <taxon>Viridiplantae</taxon>
        <taxon>Streptophyta</taxon>
        <taxon>Embryophyta</taxon>
        <taxon>Tracheophyta</taxon>
        <taxon>Spermatophyta</taxon>
        <taxon>Magnoliopsida</taxon>
        <taxon>eudicotyledons</taxon>
        <taxon>Gunneridae</taxon>
        <taxon>Pentapetalae</taxon>
        <taxon>rosids</taxon>
        <taxon>fabids</taxon>
        <taxon>Fagales</taxon>
        <taxon>Juglandaceae</taxon>
        <taxon>Juglans</taxon>
    </lineage>
</organism>
<dbReference type="Gene3D" id="3.30.420.10">
    <property type="entry name" value="Ribonuclease H-like superfamily/Ribonuclease H"/>
    <property type="match status" value="1"/>
</dbReference>
<reference evidence="1" key="1">
    <citation type="submission" date="2015-10" db="EMBL/GenBank/DDBJ databases">
        <authorList>
            <person name="Martinez-Garcia P.J."/>
            <person name="Crepeau M.W."/>
            <person name="Puiu D."/>
            <person name="Gonzalez-Ibeas D."/>
            <person name="Whalen J."/>
            <person name="Stevens K."/>
            <person name="Paul R."/>
            <person name="Butterfield T."/>
            <person name="Britton M."/>
            <person name="Reagan R."/>
            <person name="Chakraborty S."/>
            <person name="Walawage S.L."/>
            <person name="Vasquez-Gross H.A."/>
            <person name="Cardeno C."/>
            <person name="Famula R."/>
            <person name="Pratt K."/>
            <person name="Kuruganti S."/>
            <person name="Aradhya M.K."/>
            <person name="Leslie C.A."/>
            <person name="Dandekar A.M."/>
            <person name="Salzberg S.L."/>
            <person name="Wegrzyn J.L."/>
            <person name="Langley C.H."/>
            <person name="Neale D.B."/>
        </authorList>
    </citation>
    <scope>NUCLEOTIDE SEQUENCE</scope>
    <source>
        <tissue evidence="1">Leaves</tissue>
    </source>
</reference>
<name>A0A833UWM5_JUGRE</name>
<reference evidence="1" key="2">
    <citation type="submission" date="2020-03" db="EMBL/GenBank/DDBJ databases">
        <title>Walnut 2.0.</title>
        <authorList>
            <person name="Marrano A."/>
            <person name="Britton M."/>
            <person name="Zimin A.V."/>
            <person name="Zaini P.A."/>
            <person name="Workman R."/>
            <person name="Puiu D."/>
            <person name="Bianco L."/>
            <person name="Allen B.J."/>
            <person name="Troggio M."/>
            <person name="Leslie C.A."/>
            <person name="Timp W."/>
            <person name="Dendekar A."/>
            <person name="Salzberg S.L."/>
            <person name="Neale D.B."/>
        </authorList>
    </citation>
    <scope>NUCLEOTIDE SEQUENCE</scope>
    <source>
        <tissue evidence="1">Leaves</tissue>
    </source>
</reference>
<accession>A0A833UWM5</accession>